<protein>
    <submittedName>
        <fullName evidence="2">Uncharacterized protein</fullName>
    </submittedName>
</protein>
<reference evidence="2 3" key="1">
    <citation type="submission" date="2014-12" db="EMBL/GenBank/DDBJ databases">
        <title>Genome sequencing of Brevundimonas nasdae TPW30.</title>
        <authorList>
            <person name="Tan P.W."/>
            <person name="Chan K.-G."/>
        </authorList>
    </citation>
    <scope>NUCLEOTIDE SEQUENCE [LARGE SCALE GENOMIC DNA]</scope>
    <source>
        <strain evidence="2 3">TPW30</strain>
    </source>
</reference>
<dbReference type="AlphaFoldDB" id="A0A0B4CB50"/>
<dbReference type="Proteomes" id="UP000031166">
    <property type="component" value="Unassembled WGS sequence"/>
</dbReference>
<keyword evidence="1" id="KW-0472">Membrane</keyword>
<organism evidence="2 3">
    <name type="scientific">Brevundimonas nasdae</name>
    <dbReference type="NCBI Taxonomy" id="172043"/>
    <lineage>
        <taxon>Bacteria</taxon>
        <taxon>Pseudomonadati</taxon>
        <taxon>Pseudomonadota</taxon>
        <taxon>Alphaproteobacteria</taxon>
        <taxon>Caulobacterales</taxon>
        <taxon>Caulobacteraceae</taxon>
        <taxon>Brevundimonas</taxon>
    </lineage>
</organism>
<proteinExistence type="predicted"/>
<dbReference type="STRING" id="172043.RM53_08520"/>
<comment type="caution">
    <text evidence="2">The sequence shown here is derived from an EMBL/GenBank/DDBJ whole genome shotgun (WGS) entry which is preliminary data.</text>
</comment>
<gene>
    <name evidence="2" type="ORF">RM53_08520</name>
</gene>
<keyword evidence="1" id="KW-0812">Transmembrane</keyword>
<dbReference type="RefSeq" id="WP_039245905.1">
    <property type="nucleotide sequence ID" value="NZ_JWSY01000011.1"/>
</dbReference>
<name>A0A0B4CB50_9CAUL</name>
<evidence type="ECO:0000256" key="1">
    <source>
        <dbReference type="SAM" id="Phobius"/>
    </source>
</evidence>
<keyword evidence="1" id="KW-1133">Transmembrane helix</keyword>
<dbReference type="EMBL" id="JWSY01000011">
    <property type="protein sequence ID" value="KIC58434.1"/>
    <property type="molecule type" value="Genomic_DNA"/>
</dbReference>
<feature type="transmembrane region" description="Helical" evidence="1">
    <location>
        <begin position="35"/>
        <end position="55"/>
    </location>
</feature>
<evidence type="ECO:0000313" key="3">
    <source>
        <dbReference type="Proteomes" id="UP000031166"/>
    </source>
</evidence>
<evidence type="ECO:0000313" key="2">
    <source>
        <dbReference type="EMBL" id="KIC58434.1"/>
    </source>
</evidence>
<sequence>MRKTHSRRRSRTSERKVTRIVGLVRVAIARDGVGVGAWVLLALVGIGAAGLAAAVQAGAAPPLRIADTPTLERALANVERERSALPADSEPDLRRAYLEGLRAGPLNAAAIEALRRSYALEPLGPDASAWRLRFVFEHWPDLPTDLRDRARAELTAAFPRHGWAMRELPESVASPQGRMVAILMFEQLRLAEASPSATPPPVQ</sequence>
<accession>A0A0B4CB50</accession>